<dbReference type="CDD" id="cd05658">
    <property type="entry name" value="M18_DAP"/>
    <property type="match status" value="1"/>
</dbReference>
<comment type="catalytic activity">
    <reaction evidence="1">
        <text>Release of an N-terminal aspartate or glutamate from a peptide, with a preference for aspartate.</text>
        <dbReference type="EC" id="3.4.11.21"/>
    </reaction>
</comment>
<dbReference type="SUPFAM" id="SSF101821">
    <property type="entry name" value="Aminopeptidase/glucanase lid domain"/>
    <property type="match status" value="1"/>
</dbReference>
<evidence type="ECO:0000256" key="11">
    <source>
        <dbReference type="RuleBase" id="RU004386"/>
    </source>
</evidence>
<name>A0A4S2MY50_9PEZI</name>
<evidence type="ECO:0000256" key="5">
    <source>
        <dbReference type="ARBA" id="ARBA00022438"/>
    </source>
</evidence>
<dbReference type="AlphaFoldDB" id="A0A4S2MY50"/>
<proteinExistence type="inferred from homology"/>
<evidence type="ECO:0000256" key="4">
    <source>
        <dbReference type="ARBA" id="ARBA00011965"/>
    </source>
</evidence>
<dbReference type="Gene3D" id="3.40.630.10">
    <property type="entry name" value="Zn peptidases"/>
    <property type="match status" value="1"/>
</dbReference>
<sequence>MASASKKYAADFLSFVNASPSPFHAVESAKQRLVKAGFTEISERNSWASDIKKGGRYFLTRNGSSIIAFGVGKKWQPGNGMALLGAHTDSPALRIKPVSRKFGEGGAYIQVGVETYGGGLWHTWFDRDLSIAGRAMVRDSGKIVSKLVKVDSPILRIPTLAIHLDRQQNFEFNKETQLFPIAALAETALNKKKEEEKEKSESSEKEFSPLSAITERHHAPIVERIAKEAGVSVNDVVDFEIILYDTQPAAIGGLNDEFIFSARLDNLMMSYCATEGFIESLKSETDLDNESGIRLISLFDHEEIGSQTAQGADSNLLPAVIRRLSVLSLDASSPSPPSSSAYEETLIKSMLWSCDQAHAVHPNYGHKYESSHRPEMNKGPVIKINANARYATNSPGIVLTQEVAKVAGVPLQLFVVRNDSSCGSTIGPMLSAALGARTVDMGNAQLSMHSIRETGGSKDVEHAVKLFKAYFEKYSELEPTILVDGAN</sequence>
<dbReference type="InterPro" id="IPR023358">
    <property type="entry name" value="Peptidase_M18_dom2"/>
</dbReference>
<reference evidence="12 13" key="1">
    <citation type="submission" date="2019-04" db="EMBL/GenBank/DDBJ databases">
        <title>Comparative genomics and transcriptomics to analyze fruiting body development in filamentous ascomycetes.</title>
        <authorList>
            <consortium name="DOE Joint Genome Institute"/>
            <person name="Lutkenhaus R."/>
            <person name="Traeger S."/>
            <person name="Breuer J."/>
            <person name="Kuo A."/>
            <person name="Lipzen A."/>
            <person name="Pangilinan J."/>
            <person name="Dilworth D."/>
            <person name="Sandor L."/>
            <person name="Poggeler S."/>
            <person name="Barry K."/>
            <person name="Grigoriev I.V."/>
            <person name="Nowrousian M."/>
        </authorList>
    </citation>
    <scope>NUCLEOTIDE SEQUENCE [LARGE SCALE GENOMIC DNA]</scope>
    <source>
        <strain evidence="12 13">CBS 389.68</strain>
    </source>
</reference>
<dbReference type="SUPFAM" id="SSF53187">
    <property type="entry name" value="Zn-dependent exopeptidases"/>
    <property type="match status" value="1"/>
</dbReference>
<dbReference type="PRINTS" id="PR00932">
    <property type="entry name" value="AMINO1PTASE"/>
</dbReference>
<dbReference type="STRING" id="341454.A0A4S2MY50"/>
<dbReference type="Proteomes" id="UP000298138">
    <property type="component" value="Unassembled WGS sequence"/>
</dbReference>
<evidence type="ECO:0000256" key="10">
    <source>
        <dbReference type="ARBA" id="ARBA00023049"/>
    </source>
</evidence>
<evidence type="ECO:0000256" key="1">
    <source>
        <dbReference type="ARBA" id="ARBA00001335"/>
    </source>
</evidence>
<keyword evidence="9 11" id="KW-0862">Zinc</keyword>
<evidence type="ECO:0000256" key="9">
    <source>
        <dbReference type="ARBA" id="ARBA00022833"/>
    </source>
</evidence>
<dbReference type="GO" id="GO:0008270">
    <property type="term" value="F:zinc ion binding"/>
    <property type="evidence" value="ECO:0007669"/>
    <property type="project" value="InterPro"/>
</dbReference>
<evidence type="ECO:0000256" key="7">
    <source>
        <dbReference type="ARBA" id="ARBA00022723"/>
    </source>
</evidence>
<organism evidence="12 13">
    <name type="scientific">Ascodesmis nigricans</name>
    <dbReference type="NCBI Taxonomy" id="341454"/>
    <lineage>
        <taxon>Eukaryota</taxon>
        <taxon>Fungi</taxon>
        <taxon>Dikarya</taxon>
        <taxon>Ascomycota</taxon>
        <taxon>Pezizomycotina</taxon>
        <taxon>Pezizomycetes</taxon>
        <taxon>Pezizales</taxon>
        <taxon>Ascodesmidaceae</taxon>
        <taxon>Ascodesmis</taxon>
    </lineage>
</organism>
<dbReference type="GO" id="GO:0070006">
    <property type="term" value="F:metalloaminopeptidase activity"/>
    <property type="evidence" value="ECO:0007669"/>
    <property type="project" value="TreeGrafter"/>
</dbReference>
<dbReference type="FunCoup" id="A0A4S2MY50">
    <property type="interactions" value="608"/>
</dbReference>
<keyword evidence="5 11" id="KW-0031">Aminopeptidase</keyword>
<dbReference type="OrthoDB" id="9880441at2759"/>
<dbReference type="PANTHER" id="PTHR28570">
    <property type="entry name" value="ASPARTYL AMINOPEPTIDASE"/>
    <property type="match status" value="1"/>
</dbReference>
<keyword evidence="6 11" id="KW-0645">Protease</keyword>
<dbReference type="PANTHER" id="PTHR28570:SF3">
    <property type="entry name" value="ASPARTYL AMINOPEPTIDASE"/>
    <property type="match status" value="1"/>
</dbReference>
<keyword evidence="7 11" id="KW-0479">Metal-binding</keyword>
<evidence type="ECO:0000313" key="13">
    <source>
        <dbReference type="Proteomes" id="UP000298138"/>
    </source>
</evidence>
<protein>
    <recommendedName>
        <fullName evidence="4">aspartyl aminopeptidase</fullName>
        <ecNumber evidence="4">3.4.11.21</ecNumber>
    </recommendedName>
</protein>
<dbReference type="Gene3D" id="2.30.250.10">
    <property type="entry name" value="Aminopeptidase i, Domain 2"/>
    <property type="match status" value="1"/>
</dbReference>
<accession>A0A4S2MY50</accession>
<dbReference type="GO" id="GO:0006508">
    <property type="term" value="P:proteolysis"/>
    <property type="evidence" value="ECO:0007669"/>
    <property type="project" value="UniProtKB-KW"/>
</dbReference>
<dbReference type="GO" id="GO:0000324">
    <property type="term" value="C:fungal-type vacuole"/>
    <property type="evidence" value="ECO:0007669"/>
    <property type="project" value="TreeGrafter"/>
</dbReference>
<dbReference type="InterPro" id="IPR001948">
    <property type="entry name" value="Peptidase_M18"/>
</dbReference>
<evidence type="ECO:0000256" key="6">
    <source>
        <dbReference type="ARBA" id="ARBA00022670"/>
    </source>
</evidence>
<dbReference type="Pfam" id="PF02127">
    <property type="entry name" value="Peptidase_M18"/>
    <property type="match status" value="1"/>
</dbReference>
<evidence type="ECO:0000256" key="3">
    <source>
        <dbReference type="ARBA" id="ARBA00008290"/>
    </source>
</evidence>
<comment type="cofactor">
    <cofactor evidence="2">
        <name>Zn(2+)</name>
        <dbReference type="ChEBI" id="CHEBI:29105"/>
    </cofactor>
</comment>
<comment type="similarity">
    <text evidence="3 11">Belongs to the peptidase M18 family.</text>
</comment>
<dbReference type="InParanoid" id="A0A4S2MY50"/>
<dbReference type="NCBIfam" id="NF002759">
    <property type="entry name" value="PRK02813.1"/>
    <property type="match status" value="1"/>
</dbReference>
<gene>
    <name evidence="12" type="ORF">EX30DRAFT_371293</name>
</gene>
<keyword evidence="10 11" id="KW-0482">Metalloprotease</keyword>
<dbReference type="EC" id="3.4.11.21" evidence="4"/>
<dbReference type="FunFam" id="2.30.250.10:FF:000001">
    <property type="entry name" value="Aspartyl aminopeptidase 1"/>
    <property type="match status" value="1"/>
</dbReference>
<keyword evidence="13" id="KW-1185">Reference proteome</keyword>
<evidence type="ECO:0000256" key="8">
    <source>
        <dbReference type="ARBA" id="ARBA00022801"/>
    </source>
</evidence>
<dbReference type="EMBL" id="ML220118">
    <property type="protein sequence ID" value="TGZ81669.1"/>
    <property type="molecule type" value="Genomic_DNA"/>
</dbReference>
<evidence type="ECO:0000256" key="2">
    <source>
        <dbReference type="ARBA" id="ARBA00001947"/>
    </source>
</evidence>
<evidence type="ECO:0000313" key="12">
    <source>
        <dbReference type="EMBL" id="TGZ81669.1"/>
    </source>
</evidence>
<keyword evidence="8 11" id="KW-0378">Hydrolase</keyword>